<protein>
    <submittedName>
        <fullName evidence="2">Uncharacterized protein</fullName>
    </submittedName>
</protein>
<evidence type="ECO:0000313" key="2">
    <source>
        <dbReference type="EMBL" id="KAG9061655.1"/>
    </source>
</evidence>
<keyword evidence="3" id="KW-1185">Reference proteome</keyword>
<dbReference type="OrthoDB" id="2433906at2759"/>
<feature type="region of interest" description="Disordered" evidence="1">
    <location>
        <begin position="1"/>
        <end position="32"/>
    </location>
</feature>
<proteinExistence type="predicted"/>
<comment type="caution">
    <text evidence="2">The sequence shown here is derived from an EMBL/GenBank/DDBJ whole genome shotgun (WGS) entry which is preliminary data.</text>
</comment>
<gene>
    <name evidence="2" type="ORF">KI688_007236</name>
</gene>
<dbReference type="EMBL" id="JAHRHY010000023">
    <property type="protein sequence ID" value="KAG9061655.1"/>
    <property type="molecule type" value="Genomic_DNA"/>
</dbReference>
<reference evidence="2" key="1">
    <citation type="submission" date="2021-06" db="EMBL/GenBank/DDBJ databases">
        <title>Genome Sequence of Mortierella hyaline Strain SCG-10, a Cold-Adapted, Nitrate-Reducing Fungus Isolated from Soil in Minnesota, USA.</title>
        <authorList>
            <person name="Aldossari N."/>
        </authorList>
    </citation>
    <scope>NUCLEOTIDE SEQUENCE</scope>
    <source>
        <strain evidence="2">SCG-10</strain>
    </source>
</reference>
<feature type="compositionally biased region" description="Polar residues" evidence="1">
    <location>
        <begin position="1"/>
        <end position="13"/>
    </location>
</feature>
<name>A0A9P7XHZ2_9FUNG</name>
<organism evidence="2 3">
    <name type="scientific">Linnemannia hyalina</name>
    <dbReference type="NCBI Taxonomy" id="64524"/>
    <lineage>
        <taxon>Eukaryota</taxon>
        <taxon>Fungi</taxon>
        <taxon>Fungi incertae sedis</taxon>
        <taxon>Mucoromycota</taxon>
        <taxon>Mortierellomycotina</taxon>
        <taxon>Mortierellomycetes</taxon>
        <taxon>Mortierellales</taxon>
        <taxon>Mortierellaceae</taxon>
        <taxon>Linnemannia</taxon>
    </lineage>
</organism>
<dbReference type="AlphaFoldDB" id="A0A9P7XHZ2"/>
<evidence type="ECO:0000313" key="3">
    <source>
        <dbReference type="Proteomes" id="UP000707451"/>
    </source>
</evidence>
<sequence length="167" mass="18657">MDEITATSDEPTASSISSIPLLSPSQRTPRSTINKRANGVVKDAFRFRRWLEDEKHAIQEGEQEIIAKIEGRLPTLKGQGANVVDYVAKLEKYKRHKWDMERARHYEYQLIADRLLGIAGGSIGRPRDSSNPALIGAGLAKFSTRSEVSSLSGFIWNDKSGLRIYTP</sequence>
<evidence type="ECO:0000256" key="1">
    <source>
        <dbReference type="SAM" id="MobiDB-lite"/>
    </source>
</evidence>
<dbReference type="Proteomes" id="UP000707451">
    <property type="component" value="Unassembled WGS sequence"/>
</dbReference>
<accession>A0A9P7XHZ2</accession>
<feature type="compositionally biased region" description="Low complexity" evidence="1">
    <location>
        <begin position="14"/>
        <end position="25"/>
    </location>
</feature>